<keyword evidence="2" id="KW-1185">Reference proteome</keyword>
<organism evidence="1 2">
    <name type="scientific">Candida boidinii</name>
    <name type="common">Yeast</name>
    <dbReference type="NCBI Taxonomy" id="5477"/>
    <lineage>
        <taxon>Eukaryota</taxon>
        <taxon>Fungi</taxon>
        <taxon>Dikarya</taxon>
        <taxon>Ascomycota</taxon>
        <taxon>Saccharomycotina</taxon>
        <taxon>Pichiomycetes</taxon>
        <taxon>Pichiales</taxon>
        <taxon>Pichiaceae</taxon>
        <taxon>Ogataea</taxon>
        <taxon>Ogataea/Candida clade</taxon>
    </lineage>
</organism>
<dbReference type="EMBL" id="BSXV01004461">
    <property type="protein sequence ID" value="GMF00539.1"/>
    <property type="molecule type" value="Genomic_DNA"/>
</dbReference>
<comment type="caution">
    <text evidence="1">The sequence shown here is derived from an EMBL/GenBank/DDBJ whole genome shotgun (WGS) entry which is preliminary data.</text>
</comment>
<protein>
    <submittedName>
        <fullName evidence="1">Unnamed protein product</fullName>
    </submittedName>
</protein>
<evidence type="ECO:0000313" key="2">
    <source>
        <dbReference type="Proteomes" id="UP001165101"/>
    </source>
</evidence>
<sequence length="420" mass="48136">MKLPRYLFQELKKSVQAVSPTVSPNGGDISISSASGSTVAKENLPKFIPRKEFPQYNVLMGEFKGHHSKALTKMRQLSPQIDLILEIRDSRSPVSSRNLLLDRAFSNKEKIIIYSKRDMSNLSKDIMKQWHNKKNNEKFIFIDCKNKNEMNGLLDLIKNKYKTMFPPPPLGLRMLVAGMPNVGKSTLVNNLRKFGLKKDNESFKKVAKTGNQPGVTRNTSEIIRICEDPDILLYDTPGVLLPEVNDINTMLSLSLIGTVNESKIDPYIVSDYALYMINLQDPTGSKYKEYLSHPTNDINLLLTSIAKKLKKYKKFNKETRYDLTSAALYWNQRISKGKLGKLIFDKEAIPEFFASYQEINNKMNLEKERIDNLKVIFNKRQFEDGDGDNDSNNIDIIDKDSKKSKENKRIKMSNSLFKSR</sequence>
<gene>
    <name evidence="1" type="ORF">Cboi01_000557900</name>
</gene>
<accession>A0ACB5U3U1</accession>
<evidence type="ECO:0000313" key="1">
    <source>
        <dbReference type="EMBL" id="GMF00539.1"/>
    </source>
</evidence>
<reference evidence="1" key="1">
    <citation type="submission" date="2023-04" db="EMBL/GenBank/DDBJ databases">
        <title>Candida boidinii NBRC 1967.</title>
        <authorList>
            <person name="Ichikawa N."/>
            <person name="Sato H."/>
            <person name="Tonouchi N."/>
        </authorList>
    </citation>
    <scope>NUCLEOTIDE SEQUENCE</scope>
    <source>
        <strain evidence="1">NBRC 1967</strain>
    </source>
</reference>
<proteinExistence type="predicted"/>
<name>A0ACB5U3U1_CANBO</name>
<dbReference type="Proteomes" id="UP001165101">
    <property type="component" value="Unassembled WGS sequence"/>
</dbReference>